<proteinExistence type="predicted"/>
<feature type="non-terminal residue" evidence="3">
    <location>
        <position position="348"/>
    </location>
</feature>
<feature type="non-terminal residue" evidence="3">
    <location>
        <position position="1"/>
    </location>
</feature>
<gene>
    <name evidence="3" type="ORF">S01H1_17407</name>
</gene>
<accession>X0S749</accession>
<feature type="compositionally biased region" description="Pro residues" evidence="1">
    <location>
        <begin position="9"/>
        <end position="19"/>
    </location>
</feature>
<name>X0S749_9ZZZZ</name>
<evidence type="ECO:0000256" key="2">
    <source>
        <dbReference type="SAM" id="Phobius"/>
    </source>
</evidence>
<sequence length="348" mass="37821">PASAEPTKPTAPAPAPAPAETPARSAATTLQGFARALRVVADNWQVLFAGIVLLLASWLWILRPESEVSAGRMSPEEYMSEAAWHIRRAGGVPMPRGARAKAAHLLDALMALEAMEKVHGIPDKAPDWYARVQLGRVRVQLARLRREHFDDVADMIEDEPGELLPAAVLDYRQALAMRSPREVAEKGVDKRSIKVDLAGALNDLGEHAEAVRVLSPLVWDLRRDEADDLIGQKERGDGVTRAAGTRVGKLSEPEMRIHMAMARSLRGRGRIDEAERHYSFVADAGSGRARARALMGLGDSAVIRALASDPPDTAALEAADARYSKVYEEVFDPSQRAAAGLRLGSVRM</sequence>
<keyword evidence="2" id="KW-1133">Transmembrane helix</keyword>
<dbReference type="EMBL" id="BARS01009233">
    <property type="protein sequence ID" value="GAF71762.1"/>
    <property type="molecule type" value="Genomic_DNA"/>
</dbReference>
<organism evidence="3">
    <name type="scientific">marine sediment metagenome</name>
    <dbReference type="NCBI Taxonomy" id="412755"/>
    <lineage>
        <taxon>unclassified sequences</taxon>
        <taxon>metagenomes</taxon>
        <taxon>ecological metagenomes</taxon>
    </lineage>
</organism>
<reference evidence="3" key="1">
    <citation type="journal article" date="2014" name="Front. Microbiol.">
        <title>High frequency of phylogenetically diverse reductive dehalogenase-homologous genes in deep subseafloor sedimentary metagenomes.</title>
        <authorList>
            <person name="Kawai M."/>
            <person name="Futagami T."/>
            <person name="Toyoda A."/>
            <person name="Takaki Y."/>
            <person name="Nishi S."/>
            <person name="Hori S."/>
            <person name="Arai W."/>
            <person name="Tsubouchi T."/>
            <person name="Morono Y."/>
            <person name="Uchiyama I."/>
            <person name="Ito T."/>
            <person name="Fujiyama A."/>
            <person name="Inagaki F."/>
            <person name="Takami H."/>
        </authorList>
    </citation>
    <scope>NUCLEOTIDE SEQUENCE</scope>
    <source>
        <strain evidence="3">Expedition CK06-06</strain>
    </source>
</reference>
<evidence type="ECO:0000313" key="3">
    <source>
        <dbReference type="EMBL" id="GAF71762.1"/>
    </source>
</evidence>
<evidence type="ECO:0000256" key="1">
    <source>
        <dbReference type="SAM" id="MobiDB-lite"/>
    </source>
</evidence>
<keyword evidence="2" id="KW-0472">Membrane</keyword>
<protein>
    <submittedName>
        <fullName evidence="3">Uncharacterized protein</fullName>
    </submittedName>
</protein>
<feature type="region of interest" description="Disordered" evidence="1">
    <location>
        <begin position="1"/>
        <end position="23"/>
    </location>
</feature>
<keyword evidence="2" id="KW-0812">Transmembrane</keyword>
<feature type="transmembrane region" description="Helical" evidence="2">
    <location>
        <begin position="44"/>
        <end position="62"/>
    </location>
</feature>
<dbReference type="AlphaFoldDB" id="X0S749"/>
<comment type="caution">
    <text evidence="3">The sequence shown here is derived from an EMBL/GenBank/DDBJ whole genome shotgun (WGS) entry which is preliminary data.</text>
</comment>